<evidence type="ECO:0000256" key="2">
    <source>
        <dbReference type="ARBA" id="ARBA00022771"/>
    </source>
</evidence>
<keyword evidence="11" id="KW-1185">Reference proteome</keyword>
<evidence type="ECO:0000313" key="10">
    <source>
        <dbReference type="EMBL" id="CAI6230724.1"/>
    </source>
</evidence>
<dbReference type="GO" id="GO:0006325">
    <property type="term" value="P:chromatin organization"/>
    <property type="evidence" value="ECO:0007669"/>
    <property type="project" value="UniProtKB-KW"/>
</dbReference>
<evidence type="ECO:0000313" key="11">
    <source>
        <dbReference type="Proteomes" id="UP001152607"/>
    </source>
</evidence>
<keyword evidence="7" id="KW-0227">DNA damage</keyword>
<evidence type="ECO:0000256" key="7">
    <source>
        <dbReference type="RuleBase" id="RU367117"/>
    </source>
</evidence>
<gene>
    <name evidence="7" type="primary">YAF9</name>
    <name evidence="10" type="ORF">PDIGIT_LOCUS204</name>
</gene>
<evidence type="ECO:0000259" key="8">
    <source>
        <dbReference type="PROSITE" id="PS50089"/>
    </source>
</evidence>
<evidence type="ECO:0000259" key="9">
    <source>
        <dbReference type="PROSITE" id="PS51037"/>
    </source>
</evidence>
<dbReference type="InterPro" id="IPR005033">
    <property type="entry name" value="YEATS"/>
</dbReference>
<keyword evidence="7" id="KW-0156">Chromatin regulator</keyword>
<proteinExistence type="inferred from homology"/>
<dbReference type="GO" id="GO:0000812">
    <property type="term" value="C:Swr1 complex"/>
    <property type="evidence" value="ECO:0007669"/>
    <property type="project" value="UniProtKB-UniRule"/>
</dbReference>
<keyword evidence="2 5" id="KW-0863">Zinc-finger</keyword>
<protein>
    <recommendedName>
        <fullName evidence="7">Protein AF-9 homolog</fullName>
    </recommendedName>
</protein>
<keyword evidence="7" id="KW-0175">Coiled coil</keyword>
<reference evidence="10" key="1">
    <citation type="submission" date="2023-01" db="EMBL/GenBank/DDBJ databases">
        <authorList>
            <person name="Van Ghelder C."/>
            <person name="Rancurel C."/>
        </authorList>
    </citation>
    <scope>NUCLEOTIDE SEQUENCE</scope>
    <source>
        <strain evidence="10">CNCM I-4278</strain>
    </source>
</reference>
<evidence type="ECO:0000256" key="5">
    <source>
        <dbReference type="PROSITE-ProRule" id="PRU00175"/>
    </source>
</evidence>
<dbReference type="InterPro" id="IPR013083">
    <property type="entry name" value="Znf_RING/FYVE/PHD"/>
</dbReference>
<dbReference type="Pfam" id="PF03366">
    <property type="entry name" value="YEATS"/>
    <property type="match status" value="1"/>
</dbReference>
<evidence type="ECO:0000256" key="3">
    <source>
        <dbReference type="ARBA" id="ARBA00022833"/>
    </source>
</evidence>
<dbReference type="AlphaFoldDB" id="A0A9W4U1A1"/>
<dbReference type="Gene3D" id="3.30.40.10">
    <property type="entry name" value="Zinc/RING finger domain, C3HC4 (zinc finger)"/>
    <property type="match status" value="1"/>
</dbReference>
<dbReference type="PANTHER" id="PTHR23195">
    <property type="entry name" value="YEATS DOMAIN"/>
    <property type="match status" value="1"/>
</dbReference>
<comment type="caution">
    <text evidence="10">The sequence shown here is derived from an EMBL/GenBank/DDBJ whole genome shotgun (WGS) entry which is preliminary data.</text>
</comment>
<keyword evidence="7" id="KW-0963">Cytoplasm</keyword>
<comment type="similarity">
    <text evidence="7">Belongs to the YAF9 family.</text>
</comment>
<dbReference type="InterPro" id="IPR017907">
    <property type="entry name" value="Znf_RING_CS"/>
</dbReference>
<dbReference type="GO" id="GO:0008270">
    <property type="term" value="F:zinc ion binding"/>
    <property type="evidence" value="ECO:0007669"/>
    <property type="project" value="UniProtKB-KW"/>
</dbReference>
<feature type="domain" description="YEATS" evidence="9">
    <location>
        <begin position="118"/>
        <end position="273"/>
    </location>
</feature>
<dbReference type="EMBL" id="CAOQHR010000001">
    <property type="protein sequence ID" value="CAI6230724.1"/>
    <property type="molecule type" value="Genomic_DNA"/>
</dbReference>
<name>A0A9W4U1A1_9PLEO</name>
<dbReference type="SUPFAM" id="SSF57850">
    <property type="entry name" value="RING/U-box"/>
    <property type="match status" value="1"/>
</dbReference>
<sequence>MSDPTPAPTETIADDDLCPICHLLILSPVLTQCAHILCASCMAQWADTSTSTTPLTATPLLDLTATYTPSLSASCPMCRTQTTAHPSPTLAATLAQKYPTTYALRAAEEEQDILAQRSNETGAESIVLLIGNKHRIERRSDDGNTHDWTFFVRVSRPEMVKEVRVYLHPTFRPPVVTLREPPFEVRRLGWGTFNIRVAVVLESWFVWDAGSDAVGRELALEWMLDFEGRGMQRRVRAKVRRVEGEDGESVSRRTRNAVRRVQAMGDGDGEFEV</sequence>
<dbReference type="InterPro" id="IPR038704">
    <property type="entry name" value="YEAST_sf"/>
</dbReference>
<keyword evidence="4 6" id="KW-0539">Nucleus</keyword>
<dbReference type="Proteomes" id="UP001152607">
    <property type="component" value="Unassembled WGS sequence"/>
</dbReference>
<dbReference type="InterPro" id="IPR001841">
    <property type="entry name" value="Znf_RING"/>
</dbReference>
<dbReference type="PROSITE" id="PS51037">
    <property type="entry name" value="YEATS"/>
    <property type="match status" value="1"/>
</dbReference>
<dbReference type="OrthoDB" id="1630758at2759"/>
<keyword evidence="7" id="KW-0010">Activator</keyword>
<evidence type="ECO:0000256" key="6">
    <source>
        <dbReference type="PROSITE-ProRule" id="PRU00376"/>
    </source>
</evidence>
<keyword evidence="3" id="KW-0862">Zinc</keyword>
<dbReference type="PROSITE" id="PS00518">
    <property type="entry name" value="ZF_RING_1"/>
    <property type="match status" value="1"/>
</dbReference>
<evidence type="ECO:0000256" key="1">
    <source>
        <dbReference type="ARBA" id="ARBA00022723"/>
    </source>
</evidence>
<feature type="domain" description="RING-type" evidence="8">
    <location>
        <begin position="18"/>
        <end position="79"/>
    </location>
</feature>
<dbReference type="Gene3D" id="2.60.40.1970">
    <property type="entry name" value="YEATS domain"/>
    <property type="match status" value="1"/>
</dbReference>
<evidence type="ECO:0000256" key="4">
    <source>
        <dbReference type="ARBA" id="ARBA00023242"/>
    </source>
</evidence>
<dbReference type="PROSITE" id="PS50089">
    <property type="entry name" value="ZF_RING_2"/>
    <property type="match status" value="1"/>
</dbReference>
<comment type="subunit">
    <text evidence="7">Component of the SWR1 chromatin-remodeling complex and of the NuA4 histone acetyltransferase complex.</text>
</comment>
<keyword evidence="7" id="KW-0804">Transcription</keyword>
<comment type="subcellular location">
    <subcellularLocation>
        <location evidence="7">Nucleus</location>
    </subcellularLocation>
    <subcellularLocation>
        <location evidence="7">Cytoplasm</location>
    </subcellularLocation>
</comment>
<keyword evidence="7" id="KW-0234">DNA repair</keyword>
<keyword evidence="7" id="KW-0805">Transcription regulation</keyword>
<keyword evidence="1" id="KW-0479">Metal-binding</keyword>
<dbReference type="GO" id="GO:0006355">
    <property type="term" value="P:regulation of DNA-templated transcription"/>
    <property type="evidence" value="ECO:0007669"/>
    <property type="project" value="InterPro"/>
</dbReference>
<dbReference type="InterPro" id="IPR055129">
    <property type="entry name" value="YEATS_dom"/>
</dbReference>
<dbReference type="SMART" id="SM00184">
    <property type="entry name" value="RING"/>
    <property type="match status" value="1"/>
</dbReference>
<organism evidence="10 11">
    <name type="scientific">Periconia digitata</name>
    <dbReference type="NCBI Taxonomy" id="1303443"/>
    <lineage>
        <taxon>Eukaryota</taxon>
        <taxon>Fungi</taxon>
        <taxon>Dikarya</taxon>
        <taxon>Ascomycota</taxon>
        <taxon>Pezizomycotina</taxon>
        <taxon>Dothideomycetes</taxon>
        <taxon>Pleosporomycetidae</taxon>
        <taxon>Pleosporales</taxon>
        <taxon>Massarineae</taxon>
        <taxon>Periconiaceae</taxon>
        <taxon>Periconia</taxon>
    </lineage>
</organism>
<accession>A0A9W4U1A1</accession>
<dbReference type="GO" id="GO:0006281">
    <property type="term" value="P:DNA repair"/>
    <property type="evidence" value="ECO:0007669"/>
    <property type="project" value="UniProtKB-UniRule"/>
</dbReference>
<dbReference type="GO" id="GO:0005737">
    <property type="term" value="C:cytoplasm"/>
    <property type="evidence" value="ECO:0007669"/>
    <property type="project" value="UniProtKB-SubCell"/>
</dbReference>
<comment type="domain">
    <text evidence="7">The coiled-coil domain is required for assembly into the NuA4 complex.</text>
</comment>
<comment type="function">
    <text evidence="7">Component of the SWR1 complex which mediates the ATP-dependent exchange of histone H2A for an H2A variant leading to transcriptional regulation of selected genes by chromatin remodeling. Component of the NuA4 histone acetyltransferase complex which is involved in transcriptional activation of selected genes principally by acetylation of nucleosomal histones H4 and H2A. The NuA4 complex is also involved in DNA repair. Yaf9 may also be required for viability in conditions in which the structural integrity of the spindle is compromised.</text>
</comment>